<keyword evidence="3" id="KW-1185">Reference proteome</keyword>
<dbReference type="RefSeq" id="WP_422864272.1">
    <property type="nucleotide sequence ID" value="NZ_JAMSKV010000008.1"/>
</dbReference>
<keyword evidence="1" id="KW-1133">Transmembrane helix</keyword>
<name>A0ABT1W7D0_9PROT</name>
<dbReference type="Proteomes" id="UP001524587">
    <property type="component" value="Unassembled WGS sequence"/>
</dbReference>
<feature type="transmembrane region" description="Helical" evidence="1">
    <location>
        <begin position="207"/>
        <end position="233"/>
    </location>
</feature>
<feature type="transmembrane region" description="Helical" evidence="1">
    <location>
        <begin position="349"/>
        <end position="371"/>
    </location>
</feature>
<evidence type="ECO:0000313" key="3">
    <source>
        <dbReference type="Proteomes" id="UP001524587"/>
    </source>
</evidence>
<accession>A0ABT1W7D0</accession>
<sequence length="392" mass="42619">MAERFAARSSLSLRRWRWWHRWSSVLCTLFLLMLCVTGLPLVFADEIDDALGRLHPARVASSPPSLPIRAASVPDLVVADALRRHPGLRPRIVVFDADAPVIQLRLTRGPDDSYAGSLALSYDRRTGALLRDGEPPGSGVMRIVLGLHRQMLAGLPGELFLGAMGIAFLIAIVSGFVLYAPFMRRLRFGQIRRSGSPRLRWLDTHNLVGACVAAWMVVVGATGIMNTLATPLFGLWVMRDVAPRLAAFRTAPVMMPTATLAAAIASASAAVPGDRVLSVTFPSHLAGSPRHFVVWVTGRTKVRGRLMTPVLVDAATGATVMVARLPWYLRLLELSRPLHFGDYGGLGLKIVWAAFDAATILVLGSGLYLLFARPPSGRRARSEEGRLVRGES</sequence>
<dbReference type="PANTHER" id="PTHR34219:SF3">
    <property type="entry name" value="BLL7967 PROTEIN"/>
    <property type="match status" value="1"/>
</dbReference>
<dbReference type="Pfam" id="PF03929">
    <property type="entry name" value="PepSY_TM"/>
    <property type="match status" value="1"/>
</dbReference>
<dbReference type="InterPro" id="IPR005625">
    <property type="entry name" value="PepSY-ass_TM"/>
</dbReference>
<evidence type="ECO:0000313" key="2">
    <source>
        <dbReference type="EMBL" id="MCQ8278788.1"/>
    </source>
</evidence>
<dbReference type="EMBL" id="JAMSKV010000008">
    <property type="protein sequence ID" value="MCQ8278788.1"/>
    <property type="molecule type" value="Genomic_DNA"/>
</dbReference>
<dbReference type="PANTHER" id="PTHR34219">
    <property type="entry name" value="IRON-REGULATED INNER MEMBRANE PROTEIN-RELATED"/>
    <property type="match status" value="1"/>
</dbReference>
<feature type="transmembrane region" description="Helical" evidence="1">
    <location>
        <begin position="159"/>
        <end position="182"/>
    </location>
</feature>
<protein>
    <submittedName>
        <fullName evidence="2">PepSY domain-containing protein</fullName>
    </submittedName>
</protein>
<organism evidence="2 3">
    <name type="scientific">Endosaccharibacter trunci</name>
    <dbReference type="NCBI Taxonomy" id="2812733"/>
    <lineage>
        <taxon>Bacteria</taxon>
        <taxon>Pseudomonadati</taxon>
        <taxon>Pseudomonadota</taxon>
        <taxon>Alphaproteobacteria</taxon>
        <taxon>Acetobacterales</taxon>
        <taxon>Acetobacteraceae</taxon>
        <taxon>Endosaccharibacter</taxon>
    </lineage>
</organism>
<feature type="transmembrane region" description="Helical" evidence="1">
    <location>
        <begin position="310"/>
        <end position="329"/>
    </location>
</feature>
<keyword evidence="1" id="KW-0472">Membrane</keyword>
<comment type="caution">
    <text evidence="2">The sequence shown here is derived from an EMBL/GenBank/DDBJ whole genome shotgun (WGS) entry which is preliminary data.</text>
</comment>
<keyword evidence="1" id="KW-0812">Transmembrane</keyword>
<feature type="transmembrane region" description="Helical" evidence="1">
    <location>
        <begin position="253"/>
        <end position="271"/>
    </location>
</feature>
<proteinExistence type="predicted"/>
<gene>
    <name evidence="2" type="ORF">NFI95_10015</name>
</gene>
<reference evidence="2 3" key="1">
    <citation type="submission" date="2022-06" db="EMBL/GenBank/DDBJ databases">
        <title>Endosaccharibacter gen. nov., sp. nov., endophytic bacteria isolated from sugarcane.</title>
        <authorList>
            <person name="Pitiwittayakul N."/>
            <person name="Yukphan P."/>
            <person name="Charoenyingcharoen P."/>
            <person name="Tanasupawat S."/>
        </authorList>
    </citation>
    <scope>NUCLEOTIDE SEQUENCE [LARGE SCALE GENOMIC DNA]</scope>
    <source>
        <strain evidence="2 3">KSS8</strain>
    </source>
</reference>
<evidence type="ECO:0000256" key="1">
    <source>
        <dbReference type="SAM" id="Phobius"/>
    </source>
</evidence>